<evidence type="ECO:0000256" key="3">
    <source>
        <dbReference type="ARBA" id="ARBA00022664"/>
    </source>
</evidence>
<evidence type="ECO:0000256" key="5">
    <source>
        <dbReference type="ARBA" id="ARBA00022912"/>
    </source>
</evidence>
<organism evidence="10 11">
    <name type="scientific">Ectocarpus siliculosus</name>
    <name type="common">Brown alga</name>
    <name type="synonym">Conferva siliculosa</name>
    <dbReference type="NCBI Taxonomy" id="2880"/>
    <lineage>
        <taxon>Eukaryota</taxon>
        <taxon>Sar</taxon>
        <taxon>Stramenopiles</taxon>
        <taxon>Ochrophyta</taxon>
        <taxon>PX clade</taxon>
        <taxon>Phaeophyceae</taxon>
        <taxon>Ectocarpales</taxon>
        <taxon>Ectocarpaceae</taxon>
        <taxon>Ectocarpus</taxon>
    </lineage>
</organism>
<evidence type="ECO:0000256" key="8">
    <source>
        <dbReference type="ARBA" id="ARBA00048336"/>
    </source>
</evidence>
<comment type="catalytic activity">
    <reaction evidence="7 9">
        <text>O-phospho-L-seryl-[protein] + H2O = L-seryl-[protein] + phosphate</text>
        <dbReference type="Rhea" id="RHEA:20629"/>
        <dbReference type="Rhea" id="RHEA-COMP:9863"/>
        <dbReference type="Rhea" id="RHEA-COMP:11604"/>
        <dbReference type="ChEBI" id="CHEBI:15377"/>
        <dbReference type="ChEBI" id="CHEBI:29999"/>
        <dbReference type="ChEBI" id="CHEBI:43474"/>
        <dbReference type="ChEBI" id="CHEBI:83421"/>
        <dbReference type="EC" id="3.1.3.16"/>
    </reaction>
</comment>
<dbReference type="GO" id="GO:0005634">
    <property type="term" value="C:nucleus"/>
    <property type="evidence" value="ECO:0007669"/>
    <property type="project" value="UniProtKB-SubCell"/>
</dbReference>
<comment type="similarity">
    <text evidence="2 9">Belongs to the SSU72 phosphatase family.</text>
</comment>
<accession>D8LTB6</accession>
<dbReference type="Pfam" id="PF04722">
    <property type="entry name" value="Ssu72"/>
    <property type="match status" value="1"/>
</dbReference>
<comment type="subcellular location">
    <subcellularLocation>
        <location evidence="1 9">Nucleus</location>
    </subcellularLocation>
</comment>
<evidence type="ECO:0000256" key="6">
    <source>
        <dbReference type="ARBA" id="ARBA00023242"/>
    </source>
</evidence>
<reference evidence="10 11" key="1">
    <citation type="journal article" date="2010" name="Nature">
        <title>The Ectocarpus genome and the independent evolution of multicellularity in brown algae.</title>
        <authorList>
            <person name="Cock J.M."/>
            <person name="Sterck L."/>
            <person name="Rouze P."/>
            <person name="Scornet D."/>
            <person name="Allen A.E."/>
            <person name="Amoutzias G."/>
            <person name="Anthouard V."/>
            <person name="Artiguenave F."/>
            <person name="Aury J.M."/>
            <person name="Badger J.H."/>
            <person name="Beszteri B."/>
            <person name="Billiau K."/>
            <person name="Bonnet E."/>
            <person name="Bothwell J.H."/>
            <person name="Bowler C."/>
            <person name="Boyen C."/>
            <person name="Brownlee C."/>
            <person name="Carrano C.J."/>
            <person name="Charrier B."/>
            <person name="Cho G.Y."/>
            <person name="Coelho S.M."/>
            <person name="Collen J."/>
            <person name="Corre E."/>
            <person name="Da Silva C."/>
            <person name="Delage L."/>
            <person name="Delaroque N."/>
            <person name="Dittami S.M."/>
            <person name="Doulbeau S."/>
            <person name="Elias M."/>
            <person name="Farnham G."/>
            <person name="Gachon C.M."/>
            <person name="Gschloessl B."/>
            <person name="Heesch S."/>
            <person name="Jabbari K."/>
            <person name="Jubin C."/>
            <person name="Kawai H."/>
            <person name="Kimura K."/>
            <person name="Kloareg B."/>
            <person name="Kupper F.C."/>
            <person name="Lang D."/>
            <person name="Le Bail A."/>
            <person name="Leblanc C."/>
            <person name="Lerouge P."/>
            <person name="Lohr M."/>
            <person name="Lopez P.J."/>
            <person name="Martens C."/>
            <person name="Maumus F."/>
            <person name="Michel G."/>
            <person name="Miranda-Saavedra D."/>
            <person name="Morales J."/>
            <person name="Moreau H."/>
            <person name="Motomura T."/>
            <person name="Nagasato C."/>
            <person name="Napoli C.A."/>
            <person name="Nelson D.R."/>
            <person name="Nyvall-Collen P."/>
            <person name="Peters A.F."/>
            <person name="Pommier C."/>
            <person name="Potin P."/>
            <person name="Poulain J."/>
            <person name="Quesneville H."/>
            <person name="Read B."/>
            <person name="Rensing S.A."/>
            <person name="Ritter A."/>
            <person name="Rousvoal S."/>
            <person name="Samanta M."/>
            <person name="Samson G."/>
            <person name="Schroeder D.C."/>
            <person name="Segurens B."/>
            <person name="Strittmatter M."/>
            <person name="Tonon T."/>
            <person name="Tregear J.W."/>
            <person name="Valentin K."/>
            <person name="von Dassow P."/>
            <person name="Yamagishi T."/>
            <person name="Van de Peer Y."/>
            <person name="Wincker P."/>
        </authorList>
    </citation>
    <scope>NUCLEOTIDE SEQUENCE [LARGE SCALE GENOMIC DNA]</scope>
    <source>
        <strain evidence="11">Ec32 / CCAP1310/4</strain>
    </source>
</reference>
<keyword evidence="3 9" id="KW-0507">mRNA processing</keyword>
<dbReference type="GO" id="GO:0006397">
    <property type="term" value="P:mRNA processing"/>
    <property type="evidence" value="ECO:0007669"/>
    <property type="project" value="UniProtKB-KW"/>
</dbReference>
<proteinExistence type="inferred from homology"/>
<keyword evidence="5 9" id="KW-0904">Protein phosphatase</keyword>
<dbReference type="EC" id="3.1.3.16" evidence="9"/>
<evidence type="ECO:0000256" key="1">
    <source>
        <dbReference type="ARBA" id="ARBA00004123"/>
    </source>
</evidence>
<evidence type="ECO:0000256" key="2">
    <source>
        <dbReference type="ARBA" id="ARBA00008978"/>
    </source>
</evidence>
<name>D8LTB6_ECTSI</name>
<dbReference type="InParanoid" id="D8LTB6"/>
<evidence type="ECO:0000256" key="7">
    <source>
        <dbReference type="ARBA" id="ARBA00047761"/>
    </source>
</evidence>
<dbReference type="OrthoDB" id="57957at2759"/>
<evidence type="ECO:0000256" key="4">
    <source>
        <dbReference type="ARBA" id="ARBA00022801"/>
    </source>
</evidence>
<comment type="function">
    <text evidence="9">Protein phosphatase that catalyzes the dephosphorylation of the C-terminal domain of RNA polymerase II. Plays a role in RNA processing and termination.</text>
</comment>
<dbReference type="GO" id="GO:0004722">
    <property type="term" value="F:protein serine/threonine phosphatase activity"/>
    <property type="evidence" value="ECO:0007669"/>
    <property type="project" value="UniProtKB-UniRule"/>
</dbReference>
<comment type="catalytic activity">
    <reaction evidence="8 9">
        <text>O-phospho-L-threonyl-[protein] + H2O = L-threonyl-[protein] + phosphate</text>
        <dbReference type="Rhea" id="RHEA:47004"/>
        <dbReference type="Rhea" id="RHEA-COMP:11060"/>
        <dbReference type="Rhea" id="RHEA-COMP:11605"/>
        <dbReference type="ChEBI" id="CHEBI:15377"/>
        <dbReference type="ChEBI" id="CHEBI:30013"/>
        <dbReference type="ChEBI" id="CHEBI:43474"/>
        <dbReference type="ChEBI" id="CHEBI:61977"/>
        <dbReference type="EC" id="3.1.3.16"/>
    </reaction>
</comment>
<dbReference type="AlphaFoldDB" id="D8LTB6"/>
<dbReference type="EMBL" id="FN649751">
    <property type="protein sequence ID" value="CBN77987.1"/>
    <property type="molecule type" value="Genomic_DNA"/>
</dbReference>
<dbReference type="EMBL" id="FN649047">
    <property type="protein sequence ID" value="CBN77987.1"/>
    <property type="molecule type" value="Genomic_DNA"/>
</dbReference>
<evidence type="ECO:0000313" key="11">
    <source>
        <dbReference type="Proteomes" id="UP000002630"/>
    </source>
</evidence>
<dbReference type="Gene3D" id="3.40.50.2300">
    <property type="match status" value="1"/>
</dbReference>
<keyword evidence="4 9" id="KW-0378">Hydrolase</keyword>
<protein>
    <recommendedName>
        <fullName evidence="9">RNA polymerase II subunit A C-terminal domain phosphatase SSU72</fullName>
        <shortName evidence="9">CTD phosphatase SSU72</shortName>
        <ecNumber evidence="9">3.1.3.16</ecNumber>
    </recommendedName>
</protein>
<sequence length="94" mass="10378">MVSSGVPFGCRCTAPCLLFHTDLQQRDPDTFKPLHVVSMTIRDSADDSAAAAGDVLDLCKMLEDCDDLDSDAAKLLNDFRIRSKRTVLHQVCHI</sequence>
<keyword evidence="11" id="KW-1185">Reference proteome</keyword>
<evidence type="ECO:0000313" key="10">
    <source>
        <dbReference type="EMBL" id="CBN77987.1"/>
    </source>
</evidence>
<keyword evidence="6 9" id="KW-0539">Nucleus</keyword>
<evidence type="ECO:0000256" key="9">
    <source>
        <dbReference type="RuleBase" id="RU369031"/>
    </source>
</evidence>
<dbReference type="STRING" id="2880.D8LTB6"/>
<dbReference type="InterPro" id="IPR006811">
    <property type="entry name" value="RNA_pol_II_suA"/>
</dbReference>
<gene>
    <name evidence="10" type="ORF">Esi_0081_0091</name>
</gene>
<dbReference type="Proteomes" id="UP000002630">
    <property type="component" value="Linkage Group LG26"/>
</dbReference>